<dbReference type="InterPro" id="IPR001466">
    <property type="entry name" value="Beta-lactam-related"/>
</dbReference>
<sequence>MLRHTGLLITLFTILCVQQTCQGQSRKLKNVREQFLKEAEVQKVPSIDAIIWSPKDSLAIDYHNPDVLNIHEYGLGSTTKMLSAIVVMDLIERDSIDLEIPINYYLREQGREAWQGIKVKQLLNHTSGIVDYTRNPDWIKMVTAQQSPRTTQERLALVIDSLSQPQGIFHYSNTNYVLLELLIETITGDNYSIVFNDFFKQRDLDGIYLPTSIDSTQTFFAQDLTAVSNVTNTQEYYGYAGDARASPRDLLDLFKKLFIDHSILKPETLQLMQSWITMGTMTIQMDNAGIQNYGYGFMKLDFGDTQLLGHSGGTLKYQSFAFIDPATQTVIVAMTNASGAHYNNAFVQHLIPILLTAID</sequence>
<feature type="domain" description="Beta-lactamase-related" evidence="1">
    <location>
        <begin position="73"/>
        <end position="339"/>
    </location>
</feature>
<gene>
    <name evidence="2" type="ORF">EJ995_09610</name>
</gene>
<name>A0A3S9MZA0_9FLAO</name>
<keyword evidence="2" id="KW-0378">Hydrolase</keyword>
<dbReference type="SUPFAM" id="SSF56601">
    <property type="entry name" value="beta-lactamase/transpeptidase-like"/>
    <property type="match status" value="1"/>
</dbReference>
<dbReference type="AlphaFoldDB" id="A0A3S9MZA0"/>
<evidence type="ECO:0000313" key="3">
    <source>
        <dbReference type="Proteomes" id="UP000279600"/>
    </source>
</evidence>
<protein>
    <submittedName>
        <fullName evidence="2">Class A beta-lactamase-related serine hydrolase</fullName>
    </submittedName>
</protein>
<dbReference type="EMBL" id="CP034549">
    <property type="protein sequence ID" value="AZQ44487.1"/>
    <property type="molecule type" value="Genomic_DNA"/>
</dbReference>
<dbReference type="RefSeq" id="WP_126447970.1">
    <property type="nucleotide sequence ID" value="NZ_CP034549.1"/>
</dbReference>
<dbReference type="Gene3D" id="3.40.710.10">
    <property type="entry name" value="DD-peptidase/beta-lactamase superfamily"/>
    <property type="match status" value="1"/>
</dbReference>
<dbReference type="PANTHER" id="PTHR46825:SF7">
    <property type="entry name" value="D-ALANYL-D-ALANINE CARBOXYPEPTIDASE"/>
    <property type="match status" value="1"/>
</dbReference>
<dbReference type="Pfam" id="PF00144">
    <property type="entry name" value="Beta-lactamase"/>
    <property type="match status" value="1"/>
</dbReference>
<dbReference type="PANTHER" id="PTHR46825">
    <property type="entry name" value="D-ALANYL-D-ALANINE-CARBOXYPEPTIDASE/ENDOPEPTIDASE AMPH"/>
    <property type="match status" value="1"/>
</dbReference>
<evidence type="ECO:0000313" key="2">
    <source>
        <dbReference type="EMBL" id="AZQ44487.1"/>
    </source>
</evidence>
<dbReference type="InterPro" id="IPR050491">
    <property type="entry name" value="AmpC-like"/>
</dbReference>
<dbReference type="OrthoDB" id="1522765at2"/>
<dbReference type="KEGG" id="noj:EJ995_09610"/>
<accession>A0A3S9MZA0</accession>
<reference evidence="2 3" key="1">
    <citation type="submission" date="2018-12" db="EMBL/GenBank/DDBJ databases">
        <title>Complete genome of Nonlabens sp. MJ115.</title>
        <authorList>
            <person name="Choi H.S."/>
            <person name="Jung J."/>
        </authorList>
    </citation>
    <scope>NUCLEOTIDE SEQUENCE [LARGE SCALE GENOMIC DNA]</scope>
    <source>
        <strain evidence="2 3">MJ115</strain>
    </source>
</reference>
<organism evidence="2 3">
    <name type="scientific">Nonlabens ponticola</name>
    <dbReference type="NCBI Taxonomy" id="2496866"/>
    <lineage>
        <taxon>Bacteria</taxon>
        <taxon>Pseudomonadati</taxon>
        <taxon>Bacteroidota</taxon>
        <taxon>Flavobacteriia</taxon>
        <taxon>Flavobacteriales</taxon>
        <taxon>Flavobacteriaceae</taxon>
        <taxon>Nonlabens</taxon>
    </lineage>
</organism>
<dbReference type="Proteomes" id="UP000279600">
    <property type="component" value="Chromosome"/>
</dbReference>
<dbReference type="GO" id="GO:0016787">
    <property type="term" value="F:hydrolase activity"/>
    <property type="evidence" value="ECO:0007669"/>
    <property type="project" value="UniProtKB-KW"/>
</dbReference>
<dbReference type="InterPro" id="IPR012338">
    <property type="entry name" value="Beta-lactam/transpept-like"/>
</dbReference>
<evidence type="ECO:0000259" key="1">
    <source>
        <dbReference type="Pfam" id="PF00144"/>
    </source>
</evidence>
<proteinExistence type="predicted"/>
<keyword evidence="3" id="KW-1185">Reference proteome</keyword>